<evidence type="ECO:0000313" key="5">
    <source>
        <dbReference type="Proteomes" id="UP000605846"/>
    </source>
</evidence>
<dbReference type="InterPro" id="IPR051058">
    <property type="entry name" value="GDSL_Est/Lipase"/>
</dbReference>
<evidence type="ECO:0000256" key="1">
    <source>
        <dbReference type="ARBA" id="ARBA00022801"/>
    </source>
</evidence>
<feature type="compositionally biased region" description="Polar residues" evidence="2">
    <location>
        <begin position="263"/>
        <end position="276"/>
    </location>
</feature>
<feature type="transmembrane region" description="Helical" evidence="3">
    <location>
        <begin position="289"/>
        <end position="308"/>
    </location>
</feature>
<dbReference type="AlphaFoldDB" id="A0A8H7ESB8"/>
<proteinExistence type="predicted"/>
<keyword evidence="1" id="KW-0378">Hydrolase</keyword>
<protein>
    <recommendedName>
        <fullName evidence="6">Carbohydrate esterase family 16 protein</fullName>
    </recommendedName>
</protein>
<evidence type="ECO:0000256" key="3">
    <source>
        <dbReference type="SAM" id="Phobius"/>
    </source>
</evidence>
<dbReference type="PANTHER" id="PTHR45648">
    <property type="entry name" value="GDSL LIPASE/ACYLHYDROLASE FAMILY PROTEIN (AFU_ORTHOLOGUE AFUA_4G14700)"/>
    <property type="match status" value="1"/>
</dbReference>
<reference evidence="4" key="1">
    <citation type="submission" date="2020-01" db="EMBL/GenBank/DDBJ databases">
        <title>Genome Sequencing of Three Apophysomyces-Like Fungal Strains Confirms a Novel Fungal Genus in the Mucoromycota with divergent Burkholderia-like Endosymbiotic Bacteria.</title>
        <authorList>
            <person name="Stajich J.E."/>
            <person name="Macias A.M."/>
            <person name="Carter-House D."/>
            <person name="Lovett B."/>
            <person name="Kasson L.R."/>
            <person name="Berry K."/>
            <person name="Grigoriev I."/>
            <person name="Chang Y."/>
            <person name="Spatafora J."/>
            <person name="Kasson M.T."/>
        </authorList>
    </citation>
    <scope>NUCLEOTIDE SEQUENCE</scope>
    <source>
        <strain evidence="4">NRRL A-21654</strain>
    </source>
</reference>
<dbReference type="Gene3D" id="3.40.50.1110">
    <property type="entry name" value="SGNH hydrolase"/>
    <property type="match status" value="1"/>
</dbReference>
<gene>
    <name evidence="4" type="ORF">EC973_006524</name>
</gene>
<sequence>MAEVDQLFIYGDSYSDLSHKPRKTNGPLWSELLATSWNTKLMSYAQTAAWTCPHKGMDSDIASQIEKAKLSFATGKNNVHALFFGVTDVVGVQDKEVDQLIKCVSDQISALEKSDPTSRVMIVGIPPLEYAPFYTDNKLKNSVKQRVQEFNAGLEDIVNDFESESKMRLSYIDSYTTFSYVLGDPEGYGMKDVEHAYWDKCQGQCLDKVDDYLWWDSLHMTGAGHKAIANNIISANPFDLKESIPIPVAAPAESPESPKHENSNPTTSSGEELVYDSQTDGTTLSSQCLQYASLFLLIFLVIMIILILRRNRIVNTFKSFWKTGRTSAQMPPMKHYSPV</sequence>
<dbReference type="EMBL" id="JABAYA010000041">
    <property type="protein sequence ID" value="KAF7728243.1"/>
    <property type="molecule type" value="Genomic_DNA"/>
</dbReference>
<evidence type="ECO:0008006" key="6">
    <source>
        <dbReference type="Google" id="ProtNLM"/>
    </source>
</evidence>
<organism evidence="4 5">
    <name type="scientific">Apophysomyces ossiformis</name>
    <dbReference type="NCBI Taxonomy" id="679940"/>
    <lineage>
        <taxon>Eukaryota</taxon>
        <taxon>Fungi</taxon>
        <taxon>Fungi incertae sedis</taxon>
        <taxon>Mucoromycota</taxon>
        <taxon>Mucoromycotina</taxon>
        <taxon>Mucoromycetes</taxon>
        <taxon>Mucorales</taxon>
        <taxon>Mucorineae</taxon>
        <taxon>Mucoraceae</taxon>
        <taxon>Apophysomyces</taxon>
    </lineage>
</organism>
<comment type="caution">
    <text evidence="4">The sequence shown here is derived from an EMBL/GenBank/DDBJ whole genome shotgun (WGS) entry which is preliminary data.</text>
</comment>
<keyword evidence="3" id="KW-0472">Membrane</keyword>
<keyword evidence="3" id="KW-1133">Transmembrane helix</keyword>
<dbReference type="GO" id="GO:0016788">
    <property type="term" value="F:hydrolase activity, acting on ester bonds"/>
    <property type="evidence" value="ECO:0007669"/>
    <property type="project" value="InterPro"/>
</dbReference>
<dbReference type="InterPro" id="IPR001087">
    <property type="entry name" value="GDSL"/>
</dbReference>
<evidence type="ECO:0000256" key="2">
    <source>
        <dbReference type="SAM" id="MobiDB-lite"/>
    </source>
</evidence>
<keyword evidence="5" id="KW-1185">Reference proteome</keyword>
<feature type="region of interest" description="Disordered" evidence="2">
    <location>
        <begin position="249"/>
        <end position="276"/>
    </location>
</feature>
<dbReference type="InterPro" id="IPR036514">
    <property type="entry name" value="SGNH_hydro_sf"/>
</dbReference>
<dbReference type="PANTHER" id="PTHR45648:SF22">
    <property type="entry name" value="GDSL LIPASE_ACYLHYDROLASE FAMILY PROTEIN (AFU_ORTHOLOGUE AFUA_4G14700)"/>
    <property type="match status" value="1"/>
</dbReference>
<dbReference type="OrthoDB" id="1600564at2759"/>
<evidence type="ECO:0000313" key="4">
    <source>
        <dbReference type="EMBL" id="KAF7728243.1"/>
    </source>
</evidence>
<dbReference type="SUPFAM" id="SSF52266">
    <property type="entry name" value="SGNH hydrolase"/>
    <property type="match status" value="1"/>
</dbReference>
<name>A0A8H7ESB8_9FUNG</name>
<dbReference type="Proteomes" id="UP000605846">
    <property type="component" value="Unassembled WGS sequence"/>
</dbReference>
<keyword evidence="3" id="KW-0812">Transmembrane</keyword>
<accession>A0A8H7ESB8</accession>
<dbReference type="Pfam" id="PF00657">
    <property type="entry name" value="Lipase_GDSL"/>
    <property type="match status" value="1"/>
</dbReference>